<dbReference type="Gene3D" id="2.40.70.10">
    <property type="entry name" value="Acid Proteases"/>
    <property type="match status" value="1"/>
</dbReference>
<evidence type="ECO:0000256" key="1">
    <source>
        <dbReference type="SAM" id="MobiDB-lite"/>
    </source>
</evidence>
<feature type="region of interest" description="Disordered" evidence="1">
    <location>
        <begin position="223"/>
        <end position="256"/>
    </location>
</feature>
<comment type="caution">
    <text evidence="2">The sequence shown here is derived from an EMBL/GenBank/DDBJ whole genome shotgun (WGS) entry which is preliminary data.</text>
</comment>
<dbReference type="Proteomes" id="UP000712281">
    <property type="component" value="Unassembled WGS sequence"/>
</dbReference>
<sequence>MRITLKKKSDPGQFAIPCTVKGIEFPHALCDTRASVSILPRVMEDHLGLQVEPSQELFTFVDCSQRNSGGIVRDLEVQIVKPPQTISRRINDPGIIAACHCGAEYETDYSESIDAHPATSIDSGHPKSTDTAYYKSIDTEVNRAQEGDYSIGSWADEHHHESFAVETTTYAPGADKLQDSFTDKELLNMQRRDETDQIRAEAAWERTRFSHPIDRAIRPSIDTHHQQSIDNNNTTSIDNLPIPNTTVSKKDKLDNQSLTPDEFGIFRDPDGYAKAIDGGTPHVSREDIADILQTANGADNLFIHQQSNPEQKATKEFYDTAGGIDNDFIQRSRHTTQTSIDVDIPTSVDRQPKFGRSAYDLYGNRKFYWEEKDEYGVYRDDRRHARDLDGRTIPVYKKDIRRLLERASRDEPAYICLPEHASSFTQTKLVQEIYTKDEINEMFYGVCSEQEKNKEAFQMKLDGVYYPLNDSISWLTTCMEEMKQDIARIQHANDVARPPSIDRR</sequence>
<organism evidence="2 3">
    <name type="scientific">Brassica cretica</name>
    <name type="common">Mustard</name>
    <dbReference type="NCBI Taxonomy" id="69181"/>
    <lineage>
        <taxon>Eukaryota</taxon>
        <taxon>Viridiplantae</taxon>
        <taxon>Streptophyta</taxon>
        <taxon>Embryophyta</taxon>
        <taxon>Tracheophyta</taxon>
        <taxon>Spermatophyta</taxon>
        <taxon>Magnoliopsida</taxon>
        <taxon>eudicotyledons</taxon>
        <taxon>Gunneridae</taxon>
        <taxon>Pentapetalae</taxon>
        <taxon>rosids</taxon>
        <taxon>malvids</taxon>
        <taxon>Brassicales</taxon>
        <taxon>Brassicaceae</taxon>
        <taxon>Brassiceae</taxon>
        <taxon>Brassica</taxon>
    </lineage>
</organism>
<gene>
    <name evidence="2" type="ORF">F2Q68_00025244</name>
</gene>
<dbReference type="AlphaFoldDB" id="A0A8S9IGK5"/>
<feature type="compositionally biased region" description="Polar residues" evidence="1">
    <location>
        <begin position="228"/>
        <end position="247"/>
    </location>
</feature>
<protein>
    <submittedName>
        <fullName evidence="2">Uncharacterized protein</fullName>
    </submittedName>
</protein>
<name>A0A8S9IGK5_BRACR</name>
<reference evidence="2" key="1">
    <citation type="submission" date="2019-12" db="EMBL/GenBank/DDBJ databases">
        <title>Genome sequencing and annotation of Brassica cretica.</title>
        <authorList>
            <person name="Studholme D.J."/>
            <person name="Sarris P.F."/>
        </authorList>
    </citation>
    <scope>NUCLEOTIDE SEQUENCE</scope>
    <source>
        <strain evidence="2">PFS-001/15</strain>
        <tissue evidence="2">Leaf</tissue>
    </source>
</reference>
<proteinExistence type="predicted"/>
<evidence type="ECO:0000313" key="2">
    <source>
        <dbReference type="EMBL" id="KAF2568533.1"/>
    </source>
</evidence>
<dbReference type="InterPro" id="IPR021109">
    <property type="entry name" value="Peptidase_aspartic_dom_sf"/>
</dbReference>
<accession>A0A8S9IGK5</accession>
<dbReference type="EMBL" id="QGKW02001911">
    <property type="protein sequence ID" value="KAF2568533.1"/>
    <property type="molecule type" value="Genomic_DNA"/>
</dbReference>
<evidence type="ECO:0000313" key="3">
    <source>
        <dbReference type="Proteomes" id="UP000712281"/>
    </source>
</evidence>